<evidence type="ECO:0000256" key="1">
    <source>
        <dbReference type="SAM" id="Coils"/>
    </source>
</evidence>
<keyword evidence="2" id="KW-0472">Membrane</keyword>
<evidence type="ECO:0000259" key="3">
    <source>
        <dbReference type="Pfam" id="PF14257"/>
    </source>
</evidence>
<dbReference type="AlphaFoldDB" id="A0A2A6RPZ4"/>
<keyword evidence="2" id="KW-0812">Transmembrane</keyword>
<dbReference type="EMBL" id="NQWI01000002">
    <property type="protein sequence ID" value="PDW05005.1"/>
    <property type="molecule type" value="Genomic_DNA"/>
</dbReference>
<evidence type="ECO:0000256" key="2">
    <source>
        <dbReference type="SAM" id="Phobius"/>
    </source>
</evidence>
<dbReference type="Pfam" id="PF14257">
    <property type="entry name" value="DUF4349"/>
    <property type="match status" value="1"/>
</dbReference>
<dbReference type="InterPro" id="IPR025645">
    <property type="entry name" value="DUF4349"/>
</dbReference>
<gene>
    <name evidence="4" type="ORF">CJ255_00805</name>
</gene>
<feature type="domain" description="DUF4349" evidence="3">
    <location>
        <begin position="81"/>
        <end position="291"/>
    </location>
</feature>
<keyword evidence="1" id="KW-0175">Coiled coil</keyword>
<organism evidence="4 5">
    <name type="scientific">Candidatus Viridilinea mediisalina</name>
    <dbReference type="NCBI Taxonomy" id="2024553"/>
    <lineage>
        <taxon>Bacteria</taxon>
        <taxon>Bacillati</taxon>
        <taxon>Chloroflexota</taxon>
        <taxon>Chloroflexia</taxon>
        <taxon>Chloroflexales</taxon>
        <taxon>Chloroflexineae</taxon>
        <taxon>Oscillochloridaceae</taxon>
        <taxon>Candidatus Viridilinea</taxon>
    </lineage>
</organism>
<protein>
    <recommendedName>
        <fullName evidence="3">DUF4349 domain-containing protein</fullName>
    </recommendedName>
</protein>
<evidence type="ECO:0000313" key="5">
    <source>
        <dbReference type="Proteomes" id="UP000220527"/>
    </source>
</evidence>
<keyword evidence="5" id="KW-1185">Reference proteome</keyword>
<name>A0A2A6RPZ4_9CHLR</name>
<keyword evidence="2" id="KW-1133">Transmembrane helix</keyword>
<proteinExistence type="predicted"/>
<feature type="transmembrane region" description="Helical" evidence="2">
    <location>
        <begin position="269"/>
        <end position="295"/>
    </location>
</feature>
<comment type="caution">
    <text evidence="4">The sequence shown here is derived from an EMBL/GenBank/DDBJ whole genome shotgun (WGS) entry which is preliminary data.</text>
</comment>
<dbReference type="Proteomes" id="UP000220527">
    <property type="component" value="Unassembled WGS sequence"/>
</dbReference>
<dbReference type="OrthoDB" id="5381491at2"/>
<feature type="coiled-coil region" evidence="1">
    <location>
        <begin position="175"/>
        <end position="225"/>
    </location>
</feature>
<reference evidence="5" key="1">
    <citation type="submission" date="2017-08" db="EMBL/GenBank/DDBJ databases">
        <authorList>
            <person name="Grouzdev D.S."/>
            <person name="Gaisin V.A."/>
            <person name="Rysina M.S."/>
            <person name="Gorlenko V.M."/>
        </authorList>
    </citation>
    <scope>NUCLEOTIDE SEQUENCE [LARGE SCALE GENOMIC DNA]</scope>
    <source>
        <strain evidence="5">Kir15-3F</strain>
    </source>
</reference>
<sequence length="298" mass="32817">MITGIAFVVILISIVGVVWATFLGGQVNETFSEVAQGLSADSAPAAAHQAPAMDFDEVALEERAAGGASQTQVEVPPSQRIVIKQANLTIQVQDVDSAESLLRSRAEQLGGFVVSVRTVNHEHNNTKTSFITFRVRAEHFDEALSGIEGLAHRVISRSVTGDDVTEEFVDISARLRSLETTRDRLLDLLARADEVEDALQVNRALTDLQSQIEQIQGRINYLRDRAALSTINVELRPIPARPPIIDEDSWQPLIVASDALSALISLVQWLINVGIILLVWIPVWLPILLLGRWWLGRK</sequence>
<evidence type="ECO:0000313" key="4">
    <source>
        <dbReference type="EMBL" id="PDW05005.1"/>
    </source>
</evidence>
<accession>A0A2A6RPZ4</accession>